<protein>
    <submittedName>
        <fullName evidence="3">Single-stranded DNA-binding protein</fullName>
    </submittedName>
</protein>
<dbReference type="CDD" id="cd04496">
    <property type="entry name" value="SSB_OBF"/>
    <property type="match status" value="1"/>
</dbReference>
<dbReference type="Pfam" id="PF00436">
    <property type="entry name" value="SSB"/>
    <property type="match status" value="1"/>
</dbReference>
<dbReference type="SUPFAM" id="SSF50249">
    <property type="entry name" value="Nucleic acid-binding proteins"/>
    <property type="match status" value="1"/>
</dbReference>
<keyword evidence="1 2" id="KW-0238">DNA-binding</keyword>
<sequence length="108" mass="11771">MNNLNSVLLEGTCVSKPVVEAVADSQKALCSFVVESVRNERGGDKEVSSFEIETYGRLAGVVGQTITEGRGLRIVGRMKQIRWKDEAGEEQTAIRVIAEHIEVKPGKA</sequence>
<name>A0A652ZVV8_9SPIR</name>
<dbReference type="EMBL" id="UPXP01000016">
    <property type="protein sequence ID" value="VBB39924.1"/>
    <property type="molecule type" value="Genomic_DNA"/>
</dbReference>
<dbReference type="InterPro" id="IPR000424">
    <property type="entry name" value="Primosome_PriB/ssb"/>
</dbReference>
<accession>A0A652ZVV8</accession>
<gene>
    <name evidence="3" type="ORF">TRIP_E230107</name>
</gene>
<dbReference type="PROSITE" id="PS50935">
    <property type="entry name" value="SSB"/>
    <property type="match status" value="1"/>
</dbReference>
<dbReference type="GO" id="GO:0003697">
    <property type="term" value="F:single-stranded DNA binding"/>
    <property type="evidence" value="ECO:0007669"/>
    <property type="project" value="InterPro"/>
</dbReference>
<dbReference type="InterPro" id="IPR012340">
    <property type="entry name" value="NA-bd_OB-fold"/>
</dbReference>
<evidence type="ECO:0000256" key="1">
    <source>
        <dbReference type="ARBA" id="ARBA00023125"/>
    </source>
</evidence>
<dbReference type="AlphaFoldDB" id="A0A652ZVV8"/>
<reference evidence="3" key="1">
    <citation type="submission" date="2018-07" db="EMBL/GenBank/DDBJ databases">
        <authorList>
            <consortium name="Genoscope - CEA"/>
            <person name="William W."/>
        </authorList>
    </citation>
    <scope>NUCLEOTIDE SEQUENCE</scope>
    <source>
        <strain evidence="3">IK1</strain>
    </source>
</reference>
<organism evidence="3">
    <name type="scientific">uncultured Spirochaetota bacterium</name>
    <dbReference type="NCBI Taxonomy" id="460511"/>
    <lineage>
        <taxon>Bacteria</taxon>
        <taxon>Pseudomonadati</taxon>
        <taxon>Spirochaetota</taxon>
        <taxon>environmental samples</taxon>
    </lineage>
</organism>
<evidence type="ECO:0000313" key="3">
    <source>
        <dbReference type="EMBL" id="VBB39924.1"/>
    </source>
</evidence>
<dbReference type="Gene3D" id="2.40.50.140">
    <property type="entry name" value="Nucleic acid-binding proteins"/>
    <property type="match status" value="1"/>
</dbReference>
<evidence type="ECO:0000256" key="2">
    <source>
        <dbReference type="PROSITE-ProRule" id="PRU00252"/>
    </source>
</evidence>
<proteinExistence type="predicted"/>